<dbReference type="RefSeq" id="WP_090289966.1">
    <property type="nucleotide sequence ID" value="NZ_FNCK01000005.1"/>
</dbReference>
<evidence type="ECO:0000256" key="2">
    <source>
        <dbReference type="ARBA" id="ARBA00010110"/>
    </source>
</evidence>
<name>A0A1G7T9I7_9LACT</name>
<evidence type="ECO:0000256" key="4">
    <source>
        <dbReference type="ARBA" id="ARBA00022475"/>
    </source>
</evidence>
<dbReference type="Proteomes" id="UP000199708">
    <property type="component" value="Unassembled WGS sequence"/>
</dbReference>
<keyword evidence="11" id="KW-1185">Reference proteome</keyword>
<evidence type="ECO:0000313" key="10">
    <source>
        <dbReference type="EMBL" id="SDG31935.1"/>
    </source>
</evidence>
<keyword evidence="4 8" id="KW-1003">Cell membrane</keyword>
<feature type="transmembrane region" description="Helical" evidence="9">
    <location>
        <begin position="184"/>
        <end position="206"/>
    </location>
</feature>
<keyword evidence="5 8" id="KW-0812">Transmembrane</keyword>
<feature type="transmembrane region" description="Helical" evidence="9">
    <location>
        <begin position="288"/>
        <end position="310"/>
    </location>
</feature>
<dbReference type="STRING" id="120956.SAMN05421791_10553"/>
<dbReference type="GO" id="GO:0015297">
    <property type="term" value="F:antiporter activity"/>
    <property type="evidence" value="ECO:0007669"/>
    <property type="project" value="UniProtKB-UniRule"/>
</dbReference>
<feature type="transmembrane region" description="Helical" evidence="9">
    <location>
        <begin position="150"/>
        <end position="172"/>
    </location>
</feature>
<feature type="transmembrane region" description="Helical" evidence="9">
    <location>
        <begin position="253"/>
        <end position="276"/>
    </location>
</feature>
<dbReference type="NCBIfam" id="TIGR00832">
    <property type="entry name" value="acr3"/>
    <property type="match status" value="1"/>
</dbReference>
<dbReference type="PIRSF" id="PIRSF005508">
    <property type="entry name" value="Acr3"/>
    <property type="match status" value="1"/>
</dbReference>
<accession>A0A1G7T9I7</accession>
<evidence type="ECO:0000313" key="11">
    <source>
        <dbReference type="Proteomes" id="UP000199708"/>
    </source>
</evidence>
<dbReference type="InterPro" id="IPR004706">
    <property type="entry name" value="Arsenical-R_Acr3"/>
</dbReference>
<evidence type="ECO:0000256" key="5">
    <source>
        <dbReference type="ARBA" id="ARBA00022692"/>
    </source>
</evidence>
<comment type="subcellular location">
    <subcellularLocation>
        <location evidence="1 8">Cell membrane</location>
        <topology evidence="1 8">Multi-pass membrane protein</topology>
    </subcellularLocation>
</comment>
<dbReference type="PANTHER" id="PTHR43057">
    <property type="entry name" value="ARSENITE EFFLUX TRANSPORTER"/>
    <property type="match status" value="1"/>
</dbReference>
<feature type="transmembrane region" description="Helical" evidence="9">
    <location>
        <begin position="84"/>
        <end position="107"/>
    </location>
</feature>
<protein>
    <submittedName>
        <fullName evidence="10">Arsenite transporter, ACR3 family</fullName>
    </submittedName>
</protein>
<comment type="similarity">
    <text evidence="2 8">Belongs to the arsenical resistance-3 (ACR3) (TC 2.A.59) family.</text>
</comment>
<dbReference type="GO" id="GO:0005886">
    <property type="term" value="C:plasma membrane"/>
    <property type="evidence" value="ECO:0007669"/>
    <property type="project" value="UniProtKB-SubCell"/>
</dbReference>
<evidence type="ECO:0000256" key="9">
    <source>
        <dbReference type="SAM" id="Phobius"/>
    </source>
</evidence>
<organism evidence="10 11">
    <name type="scientific">Facklamia miroungae</name>
    <dbReference type="NCBI Taxonomy" id="120956"/>
    <lineage>
        <taxon>Bacteria</taxon>
        <taxon>Bacillati</taxon>
        <taxon>Bacillota</taxon>
        <taxon>Bacilli</taxon>
        <taxon>Lactobacillales</taxon>
        <taxon>Aerococcaceae</taxon>
        <taxon>Facklamia</taxon>
    </lineage>
</organism>
<dbReference type="GO" id="GO:0015104">
    <property type="term" value="F:antimonite transmembrane transporter activity"/>
    <property type="evidence" value="ECO:0007669"/>
    <property type="project" value="TreeGrafter"/>
</dbReference>
<dbReference type="OrthoDB" id="9771457at2"/>
<keyword evidence="3 8" id="KW-0813">Transport</keyword>
<feature type="transmembrane region" description="Helical" evidence="9">
    <location>
        <begin position="43"/>
        <end position="63"/>
    </location>
</feature>
<dbReference type="InterPro" id="IPR002657">
    <property type="entry name" value="BilAc:Na_symport/Acr3"/>
</dbReference>
<feature type="transmembrane region" description="Helical" evidence="9">
    <location>
        <begin position="119"/>
        <end position="138"/>
    </location>
</feature>
<dbReference type="PANTHER" id="PTHR43057:SF1">
    <property type="entry name" value="ARSENICAL-RESISTANCE PROTEIN 3"/>
    <property type="match status" value="1"/>
</dbReference>
<keyword evidence="7 8" id="KW-0472">Membrane</keyword>
<keyword evidence="6 8" id="KW-1133">Transmembrane helix</keyword>
<dbReference type="GO" id="GO:0015105">
    <property type="term" value="F:arsenite transmembrane transporter activity"/>
    <property type="evidence" value="ECO:0007669"/>
    <property type="project" value="TreeGrafter"/>
</dbReference>
<gene>
    <name evidence="10" type="ORF">SAMN05421791_10553</name>
</gene>
<dbReference type="Gene3D" id="1.20.1530.20">
    <property type="match status" value="1"/>
</dbReference>
<dbReference type="AlphaFoldDB" id="A0A1G7T9I7"/>
<evidence type="ECO:0000256" key="6">
    <source>
        <dbReference type="ARBA" id="ARBA00022989"/>
    </source>
</evidence>
<dbReference type="InterPro" id="IPR038770">
    <property type="entry name" value="Na+/solute_symporter_sf"/>
</dbReference>
<proteinExistence type="inferred from homology"/>
<dbReference type="FunFam" id="1.20.1530.20:FF:000020">
    <property type="entry name" value="Arsenical-resistance membrane protein"/>
    <property type="match status" value="1"/>
</dbReference>
<evidence type="ECO:0000256" key="7">
    <source>
        <dbReference type="ARBA" id="ARBA00023136"/>
    </source>
</evidence>
<evidence type="ECO:0000256" key="3">
    <source>
        <dbReference type="ARBA" id="ARBA00022448"/>
    </source>
</evidence>
<feature type="transmembrane region" description="Helical" evidence="9">
    <location>
        <begin position="316"/>
        <end position="336"/>
    </location>
</feature>
<dbReference type="EMBL" id="FNCK01000005">
    <property type="protein sequence ID" value="SDG31935.1"/>
    <property type="molecule type" value="Genomic_DNA"/>
</dbReference>
<reference evidence="10 11" key="1">
    <citation type="submission" date="2016-10" db="EMBL/GenBank/DDBJ databases">
        <authorList>
            <person name="de Groot N.N."/>
        </authorList>
    </citation>
    <scope>NUCLEOTIDE SEQUENCE [LARGE SCALE GENOMIC DNA]</scope>
    <source>
        <strain evidence="10 11">ATCC BAA-466</strain>
    </source>
</reference>
<feature type="transmembrane region" description="Helical" evidence="9">
    <location>
        <begin position="12"/>
        <end position="31"/>
    </location>
</feature>
<evidence type="ECO:0000256" key="8">
    <source>
        <dbReference type="PIRNR" id="PIRNR005508"/>
    </source>
</evidence>
<evidence type="ECO:0000256" key="1">
    <source>
        <dbReference type="ARBA" id="ARBA00004651"/>
    </source>
</evidence>
<sequence length="347" mass="38829">MNQVEMKSFEKNLTLWVLVCMVIGVLIGKFIPQIPTFLGQFEFYNVSIPTTILLWIMIYPMMLKIDFNSVKNIGKNPKGLYITWLVNWVIKPLTMYLIAYLFFNIIYSSFLSPQLASEYVAGAVLLGAAPCTAMVFVWSKLTRGNSAYTLVQVATNDLILLVAYVPIVSFLLKMGNITIPWETLLLSIVLFIVIPLLMSMITRRYIISNKGIDYLDRKFIPAFDKYTTLGLLLTLIIIFSFQGNHIINQPLNILLIAVPLIIQTLFIFGITFAIAYKVNLPYSIAAPCGMIGASNFFELAVAVAISLFGLSSGATLTTVVGVLVEVPVMLLLVRFANSQQHHFRKEG</sequence>
<feature type="transmembrane region" description="Helical" evidence="9">
    <location>
        <begin position="226"/>
        <end position="247"/>
    </location>
</feature>
<dbReference type="Pfam" id="PF01758">
    <property type="entry name" value="SBF"/>
    <property type="match status" value="1"/>
</dbReference>